<accession>A0ABV5UP06</accession>
<name>A0ABV5UP06_9MICC</name>
<sequence length="41" mass="4415">MKAFRCPADIGCTGREPGTTGTEYTISSDRYGYVKLTPAAE</sequence>
<reference evidence="1 2" key="1">
    <citation type="submission" date="2024-09" db="EMBL/GenBank/DDBJ databases">
        <authorList>
            <person name="Sun Q."/>
            <person name="Mori K."/>
        </authorList>
    </citation>
    <scope>NUCLEOTIDE SEQUENCE [LARGE SCALE GENOMIC DNA]</scope>
    <source>
        <strain evidence="1 2">JCM 13519</strain>
    </source>
</reference>
<proteinExistence type="predicted"/>
<gene>
    <name evidence="1" type="ORF">ACFFPI_09025</name>
</gene>
<evidence type="ECO:0000313" key="1">
    <source>
        <dbReference type="EMBL" id="MFB9714262.1"/>
    </source>
</evidence>
<dbReference type="RefSeq" id="WP_345044158.1">
    <property type="nucleotide sequence ID" value="NZ_BAABED010000001.1"/>
</dbReference>
<organism evidence="1 2">
    <name type="scientific">Arthrobacter methylotrophus</name>
    <dbReference type="NCBI Taxonomy" id="121291"/>
    <lineage>
        <taxon>Bacteria</taxon>
        <taxon>Bacillati</taxon>
        <taxon>Actinomycetota</taxon>
        <taxon>Actinomycetes</taxon>
        <taxon>Micrococcales</taxon>
        <taxon>Micrococcaceae</taxon>
        <taxon>Arthrobacter</taxon>
    </lineage>
</organism>
<comment type="caution">
    <text evidence="1">The sequence shown here is derived from an EMBL/GenBank/DDBJ whole genome shotgun (WGS) entry which is preliminary data.</text>
</comment>
<evidence type="ECO:0000313" key="2">
    <source>
        <dbReference type="Proteomes" id="UP001589536"/>
    </source>
</evidence>
<dbReference type="Proteomes" id="UP001589536">
    <property type="component" value="Unassembled WGS sequence"/>
</dbReference>
<keyword evidence="2" id="KW-1185">Reference proteome</keyword>
<protein>
    <submittedName>
        <fullName evidence="1">Uncharacterized protein</fullName>
    </submittedName>
</protein>
<dbReference type="EMBL" id="JBHMBH010000019">
    <property type="protein sequence ID" value="MFB9714262.1"/>
    <property type="molecule type" value="Genomic_DNA"/>
</dbReference>